<evidence type="ECO:0000313" key="3">
    <source>
        <dbReference type="EMBL" id="SDW32825.1"/>
    </source>
</evidence>
<keyword evidence="4" id="KW-1185">Reference proteome</keyword>
<name>A0A1H2SMY7_9PSED</name>
<dbReference type="AlphaFoldDB" id="A0A1H2SMY7"/>
<evidence type="ECO:0000313" key="4">
    <source>
        <dbReference type="Proteomes" id="UP000243778"/>
    </source>
</evidence>
<dbReference type="GO" id="GO:0016758">
    <property type="term" value="F:hexosyltransferase activity"/>
    <property type="evidence" value="ECO:0007669"/>
    <property type="project" value="TreeGrafter"/>
</dbReference>
<accession>A0A1H2SMY7</accession>
<dbReference type="InterPro" id="IPR004629">
    <property type="entry name" value="WecG_TagA_CpsF"/>
</dbReference>
<dbReference type="CDD" id="cd06533">
    <property type="entry name" value="Glyco_transf_WecG_TagA"/>
    <property type="match status" value="1"/>
</dbReference>
<sequence length="250" mass="28582">MKVFDIEFYRGDKASLVKELTDASQNDYSYIVTPNVNHIVQLEHNKELRRAYSHASLRICDSKILLPVLNRLKANVAEAIPGSTLTESLVEVANREGWTITVIGCEDDVVATLRQMYPNIVFNHHNPPMGFIDNPVEVERCVSFIVQHPARLIFFSVGCPRQEALALRVYESEQAVGVGLCVGASLNFLSGKIQRAPEWMQHLSLEWLHRICMEPKRLVKRYVVDAYKVFPIIVRQFKNRQSIFMGRAQQ</sequence>
<dbReference type="Pfam" id="PF03808">
    <property type="entry name" value="Glyco_tran_WecG"/>
    <property type="match status" value="1"/>
</dbReference>
<dbReference type="STRING" id="1007099.SAMN05216287_0699"/>
<dbReference type="Proteomes" id="UP000243778">
    <property type="component" value="Unassembled WGS sequence"/>
</dbReference>
<keyword evidence="2" id="KW-0808">Transferase</keyword>
<dbReference type="NCBIfam" id="TIGR00696">
    <property type="entry name" value="wecG_tagA_cpsF"/>
    <property type="match status" value="1"/>
</dbReference>
<dbReference type="PANTHER" id="PTHR34136:SF1">
    <property type="entry name" value="UDP-N-ACETYL-D-MANNOSAMINURONIC ACID TRANSFERASE"/>
    <property type="match status" value="1"/>
</dbReference>
<dbReference type="RefSeq" id="WP_090224639.1">
    <property type="nucleotide sequence ID" value="NZ_FNNU01000001.1"/>
</dbReference>
<evidence type="ECO:0000256" key="2">
    <source>
        <dbReference type="ARBA" id="ARBA00022679"/>
    </source>
</evidence>
<gene>
    <name evidence="3" type="ORF">SAMN05216287_0699</name>
</gene>
<dbReference type="EMBL" id="FNNU01000001">
    <property type="protein sequence ID" value="SDW32825.1"/>
    <property type="molecule type" value="Genomic_DNA"/>
</dbReference>
<organism evidence="3 4">
    <name type="scientific">Pseudomonas kuykendallii</name>
    <dbReference type="NCBI Taxonomy" id="1007099"/>
    <lineage>
        <taxon>Bacteria</taxon>
        <taxon>Pseudomonadati</taxon>
        <taxon>Pseudomonadota</taxon>
        <taxon>Gammaproteobacteria</taxon>
        <taxon>Pseudomonadales</taxon>
        <taxon>Pseudomonadaceae</taxon>
        <taxon>Pseudomonas</taxon>
    </lineage>
</organism>
<proteinExistence type="predicted"/>
<dbReference type="PANTHER" id="PTHR34136">
    <property type="match status" value="1"/>
</dbReference>
<protein>
    <submittedName>
        <fullName evidence="3">Polymer biosynthesis protein, WecB/TagA/CpsF family</fullName>
    </submittedName>
</protein>
<evidence type="ECO:0000256" key="1">
    <source>
        <dbReference type="ARBA" id="ARBA00022676"/>
    </source>
</evidence>
<reference evidence="4" key="1">
    <citation type="submission" date="2016-10" db="EMBL/GenBank/DDBJ databases">
        <authorList>
            <person name="Varghese N."/>
            <person name="Submissions S."/>
        </authorList>
    </citation>
    <scope>NUCLEOTIDE SEQUENCE [LARGE SCALE GENOMIC DNA]</scope>
    <source>
        <strain evidence="4">NRRL B-59562</strain>
    </source>
</reference>
<keyword evidence="1" id="KW-0328">Glycosyltransferase</keyword>
<dbReference type="OrthoDB" id="9808602at2"/>